<organism evidence="4 5">
    <name type="scientific">Photobacterium galatheae</name>
    <dbReference type="NCBI Taxonomy" id="1654360"/>
    <lineage>
        <taxon>Bacteria</taxon>
        <taxon>Pseudomonadati</taxon>
        <taxon>Pseudomonadota</taxon>
        <taxon>Gammaproteobacteria</taxon>
        <taxon>Vibrionales</taxon>
        <taxon>Vibrionaceae</taxon>
        <taxon>Photobacterium</taxon>
    </lineage>
</organism>
<dbReference type="InterPro" id="IPR003680">
    <property type="entry name" value="Flavodoxin_fold"/>
</dbReference>
<dbReference type="SUPFAM" id="SSF52218">
    <property type="entry name" value="Flavoproteins"/>
    <property type="match status" value="1"/>
</dbReference>
<evidence type="ECO:0000313" key="4">
    <source>
        <dbReference type="EMBL" id="KDM93549.1"/>
    </source>
</evidence>
<dbReference type="Gene3D" id="3.40.50.360">
    <property type="match status" value="1"/>
</dbReference>
<dbReference type="GO" id="GO:0003955">
    <property type="term" value="F:NAD(P)H dehydrogenase (quinone) activity"/>
    <property type="evidence" value="ECO:0007669"/>
    <property type="project" value="TreeGrafter"/>
</dbReference>
<dbReference type="InterPro" id="IPR051545">
    <property type="entry name" value="NAD(P)H_dehydrogenase_qn"/>
</dbReference>
<accession>A0A066RT64</accession>
<name>A0A066RT64_9GAMM</name>
<comment type="caution">
    <text evidence="4">The sequence shown here is derived from an EMBL/GenBank/DDBJ whole genome shotgun (WGS) entry which is preliminary data.</text>
</comment>
<dbReference type="AlphaFoldDB" id="A0A066RT64"/>
<dbReference type="OrthoDB" id="9798454at2"/>
<dbReference type="Pfam" id="PF02525">
    <property type="entry name" value="Flavodoxin_2"/>
    <property type="match status" value="1"/>
</dbReference>
<dbReference type="EMBL" id="JMIB01000001">
    <property type="protein sequence ID" value="KDM93549.1"/>
    <property type="molecule type" value="Genomic_DNA"/>
</dbReference>
<dbReference type="Proteomes" id="UP000027192">
    <property type="component" value="Unassembled WGS sequence"/>
</dbReference>
<keyword evidence="2" id="KW-0560">Oxidoreductase</keyword>
<gene>
    <name evidence="4" type="ORF">EA58_00230</name>
</gene>
<reference evidence="4 5" key="1">
    <citation type="submission" date="2014-04" db="EMBL/GenBank/DDBJ databases">
        <title>Draft genome sequence of Photobacterium halotolerans S2753: a solonamide, ngercheumicin and holomycin producer.</title>
        <authorList>
            <person name="Machado H.R."/>
            <person name="Gram L."/>
        </authorList>
    </citation>
    <scope>NUCLEOTIDE SEQUENCE [LARGE SCALE GENOMIC DNA]</scope>
    <source>
        <strain evidence="4 5">S2753</strain>
    </source>
</reference>
<dbReference type="GO" id="GO:0005829">
    <property type="term" value="C:cytosol"/>
    <property type="evidence" value="ECO:0007669"/>
    <property type="project" value="TreeGrafter"/>
</dbReference>
<feature type="domain" description="Flavodoxin-like fold" evidence="3">
    <location>
        <begin position="3"/>
        <end position="169"/>
    </location>
</feature>
<dbReference type="PANTHER" id="PTHR10204">
    <property type="entry name" value="NAD P H OXIDOREDUCTASE-RELATED"/>
    <property type="match status" value="1"/>
</dbReference>
<dbReference type="PANTHER" id="PTHR10204:SF34">
    <property type="entry name" value="NAD(P)H DEHYDROGENASE [QUINONE] 1 ISOFORM 1"/>
    <property type="match status" value="1"/>
</dbReference>
<keyword evidence="5" id="KW-1185">Reference proteome</keyword>
<dbReference type="STRING" id="1654360.EA58_00230"/>
<evidence type="ECO:0000259" key="3">
    <source>
        <dbReference type="Pfam" id="PF02525"/>
    </source>
</evidence>
<dbReference type="InterPro" id="IPR029039">
    <property type="entry name" value="Flavoprotein-like_sf"/>
</dbReference>
<evidence type="ECO:0000256" key="2">
    <source>
        <dbReference type="ARBA" id="ARBA00023002"/>
    </source>
</evidence>
<comment type="similarity">
    <text evidence="1">Belongs to the NAD(P)H dehydrogenase (quinone) family.</text>
</comment>
<evidence type="ECO:0000313" key="5">
    <source>
        <dbReference type="Proteomes" id="UP000027192"/>
    </source>
</evidence>
<protein>
    <submittedName>
        <fullName evidence="4">Oxidoreductase</fullName>
    </submittedName>
</protein>
<proteinExistence type="inferred from homology"/>
<dbReference type="RefSeq" id="WP_036747526.1">
    <property type="nucleotide sequence ID" value="NZ_JAGSGC010000021.1"/>
</dbReference>
<sequence length="191" mass="21356">MSKNILLLNANPKTESFARLLADHYQIEARVRFDVRRFDLPEMAFQPSLDQGYDAIQPLEPCLQDFQQQLKWADHLVIVSPVWWGGLPAKFKGLIDRAILPGVAFQFEADNPEPVPLLQGKTARIMLTMDAPPEMLQVQAQPVLAQLDRFTLQFCGVAPAETTLLGSVILSTASEREEWIKTVKSLGAEGI</sequence>
<evidence type="ECO:0000256" key="1">
    <source>
        <dbReference type="ARBA" id="ARBA00006252"/>
    </source>
</evidence>